<sequence length="102" mass="10788">MLISKALIKRCPKCQNPISKADRISHFYATNITHSICGANLAITAFASGVNVALSVAGGLILADLFNLGVFAYAILPAVLTPTLNFLSFGYVIEDKNSSGNK</sequence>
<evidence type="ECO:0000256" key="1">
    <source>
        <dbReference type="SAM" id="Phobius"/>
    </source>
</evidence>
<organism evidence="2 3">
    <name type="scientific">Vibrio ulleungensis</name>
    <dbReference type="NCBI Taxonomy" id="2807619"/>
    <lineage>
        <taxon>Bacteria</taxon>
        <taxon>Pseudomonadati</taxon>
        <taxon>Pseudomonadota</taxon>
        <taxon>Gammaproteobacteria</taxon>
        <taxon>Vibrionales</taxon>
        <taxon>Vibrionaceae</taxon>
        <taxon>Vibrio</taxon>
    </lineage>
</organism>
<protein>
    <recommendedName>
        <fullName evidence="4">DUF2061 domain-containing protein</fullName>
    </recommendedName>
</protein>
<feature type="transmembrane region" description="Helical" evidence="1">
    <location>
        <begin position="68"/>
        <end position="93"/>
    </location>
</feature>
<accession>A0ABS2HKW0</accession>
<evidence type="ECO:0008006" key="4">
    <source>
        <dbReference type="Google" id="ProtNLM"/>
    </source>
</evidence>
<dbReference type="EMBL" id="JAFEUM010000006">
    <property type="protein sequence ID" value="MBM7037736.1"/>
    <property type="molecule type" value="Genomic_DNA"/>
</dbReference>
<keyword evidence="1" id="KW-0472">Membrane</keyword>
<keyword evidence="1" id="KW-0812">Transmembrane</keyword>
<gene>
    <name evidence="2" type="ORF">JQC93_15110</name>
</gene>
<dbReference type="RefSeq" id="WP_205159241.1">
    <property type="nucleotide sequence ID" value="NZ_JAFEUM010000006.1"/>
</dbReference>
<evidence type="ECO:0000313" key="3">
    <source>
        <dbReference type="Proteomes" id="UP000809621"/>
    </source>
</evidence>
<proteinExistence type="predicted"/>
<dbReference type="Proteomes" id="UP000809621">
    <property type="component" value="Unassembled WGS sequence"/>
</dbReference>
<keyword evidence="3" id="KW-1185">Reference proteome</keyword>
<evidence type="ECO:0000313" key="2">
    <source>
        <dbReference type="EMBL" id="MBM7037736.1"/>
    </source>
</evidence>
<keyword evidence="1" id="KW-1133">Transmembrane helix</keyword>
<reference evidence="2 3" key="1">
    <citation type="submission" date="2021-02" db="EMBL/GenBank/DDBJ databases">
        <authorList>
            <person name="Park J.-S."/>
        </authorList>
    </citation>
    <scope>NUCLEOTIDE SEQUENCE [LARGE SCALE GENOMIC DNA]</scope>
    <source>
        <strain evidence="2 3">188UL20-2</strain>
    </source>
</reference>
<feature type="transmembrane region" description="Helical" evidence="1">
    <location>
        <begin position="41"/>
        <end position="62"/>
    </location>
</feature>
<comment type="caution">
    <text evidence="2">The sequence shown here is derived from an EMBL/GenBank/DDBJ whole genome shotgun (WGS) entry which is preliminary data.</text>
</comment>
<name>A0ABS2HKW0_9VIBR</name>